<accession>F0W9C9</accession>
<comment type="similarity">
    <text evidence="2">Belongs to the CFAP300 family.</text>
</comment>
<dbReference type="EMBL" id="FR824094">
    <property type="protein sequence ID" value="CCA18386.1"/>
    <property type="molecule type" value="Genomic_DNA"/>
</dbReference>
<protein>
    <recommendedName>
        <fullName evidence="3">Cilia- and flagella-associated protein 300</fullName>
    </recommendedName>
</protein>
<dbReference type="PANTHER" id="PTHR31078">
    <property type="entry name" value="CILIA- AND FLAGELLA-ASSOCIATED PROTEIN 300"/>
    <property type="match status" value="1"/>
</dbReference>
<evidence type="ECO:0000256" key="6">
    <source>
        <dbReference type="ARBA" id="ARBA00023273"/>
    </source>
</evidence>
<dbReference type="InterPro" id="IPR029416">
    <property type="entry name" value="CFAP300"/>
</dbReference>
<name>F0W9C9_9STRA</name>
<gene>
    <name evidence="7" type="primary">AlNc14C39G3391</name>
    <name evidence="8" type="synonym">AlNc14C49G3916</name>
    <name evidence="7" type="ORF">ALNC14_038850</name>
    <name evidence="8" type="ORF">ALNC14_045290</name>
</gene>
<sequence length="266" mass="30857">MPLTIVRKSISVPESVSNEFRHLENVLSRPQDKELELKLFQWDMQTNLHIERFYIKGNSGKIEHAHDTALLNNFFADQHVRTILKLPSFNRDTSSALMYHELKATVTTCAFFDKILESNIVSYGGVIRRCLDEYHNGISVGDQLKKMMIESDNDTDDFFTESERKEFMCHIFRSVVIGGSLSQPDENISPYISATKSMYKRLISVKKKPTDPNGLQITSRVYQVRCTDTSYSSLFSTTSPYHSCYVIVDPKKRLITAWYYPYRSFW</sequence>
<reference evidence="7" key="1">
    <citation type="journal article" date="2011" name="PLoS Biol.">
        <title>Gene gain and loss during evolution of obligate parasitism in the white rust pathogen of Arabidopsis thaliana.</title>
        <authorList>
            <person name="Kemen E."/>
            <person name="Gardiner A."/>
            <person name="Schultz-Larsen T."/>
            <person name="Kemen A.C."/>
            <person name="Balmuth A.L."/>
            <person name="Robert-Seilaniantz A."/>
            <person name="Bailey K."/>
            <person name="Holub E."/>
            <person name="Studholme D.J."/>
            <person name="Maclean D."/>
            <person name="Jones J.D."/>
        </authorList>
    </citation>
    <scope>NUCLEOTIDE SEQUENCE</scope>
</reference>
<dbReference type="HOGENOM" id="CLU_068703_0_0_1"/>
<dbReference type="EMBL" id="FR824084">
    <property type="protein sequence ID" value="CCA17742.1"/>
    <property type="molecule type" value="Genomic_DNA"/>
</dbReference>
<reference evidence="7" key="2">
    <citation type="submission" date="2011-02" db="EMBL/GenBank/DDBJ databases">
        <authorList>
            <person name="MacLean D."/>
        </authorList>
    </citation>
    <scope>NUCLEOTIDE SEQUENCE</scope>
</reference>
<dbReference type="PANTHER" id="PTHR31078:SF1">
    <property type="entry name" value="CILIA- AND FLAGELLA-ASSOCIATED PROTEIN 300"/>
    <property type="match status" value="1"/>
</dbReference>
<dbReference type="Pfam" id="PF14926">
    <property type="entry name" value="CFAP300"/>
    <property type="match status" value="1"/>
</dbReference>
<dbReference type="AlphaFoldDB" id="F0W9C9"/>
<organism evidence="7">
    <name type="scientific">Albugo laibachii Nc14</name>
    <dbReference type="NCBI Taxonomy" id="890382"/>
    <lineage>
        <taxon>Eukaryota</taxon>
        <taxon>Sar</taxon>
        <taxon>Stramenopiles</taxon>
        <taxon>Oomycota</taxon>
        <taxon>Peronosporomycetes</taxon>
        <taxon>Albuginales</taxon>
        <taxon>Albuginaceae</taxon>
        <taxon>Albugo</taxon>
    </lineage>
</organism>
<keyword evidence="5" id="KW-0206">Cytoskeleton</keyword>
<keyword evidence="6" id="KW-0966">Cell projection</keyword>
<evidence type="ECO:0000256" key="2">
    <source>
        <dbReference type="ARBA" id="ARBA00009205"/>
    </source>
</evidence>
<evidence type="ECO:0000313" key="8">
    <source>
        <dbReference type="EMBL" id="CCA18386.1"/>
    </source>
</evidence>
<dbReference type="GO" id="GO:0005930">
    <property type="term" value="C:axoneme"/>
    <property type="evidence" value="ECO:0007669"/>
    <property type="project" value="UniProtKB-SubCell"/>
</dbReference>
<keyword evidence="4" id="KW-0963">Cytoplasm</keyword>
<proteinExistence type="inferred from homology"/>
<evidence type="ECO:0000313" key="7">
    <source>
        <dbReference type="EMBL" id="CCA17742.1"/>
    </source>
</evidence>
<evidence type="ECO:0000256" key="5">
    <source>
        <dbReference type="ARBA" id="ARBA00023212"/>
    </source>
</evidence>
<evidence type="ECO:0000256" key="4">
    <source>
        <dbReference type="ARBA" id="ARBA00022490"/>
    </source>
</evidence>
<evidence type="ECO:0000256" key="1">
    <source>
        <dbReference type="ARBA" id="ARBA00004430"/>
    </source>
</evidence>
<evidence type="ECO:0000256" key="3">
    <source>
        <dbReference type="ARBA" id="ARBA00022174"/>
    </source>
</evidence>
<comment type="subcellular location">
    <subcellularLocation>
        <location evidence="1">Cytoplasm</location>
        <location evidence="1">Cytoskeleton</location>
        <location evidence="1">Cilium axoneme</location>
    </subcellularLocation>
</comment>